<feature type="domain" description="DDE-1" evidence="3">
    <location>
        <begin position="65"/>
        <end position="235"/>
    </location>
</feature>
<reference evidence="4 5" key="1">
    <citation type="journal article" date="2016" name="Proc. Natl. Acad. Sci. U.S.A.">
        <title>Comparative genomics of biotechnologically important yeasts.</title>
        <authorList>
            <person name="Riley R."/>
            <person name="Haridas S."/>
            <person name="Wolfe K.H."/>
            <person name="Lopes M.R."/>
            <person name="Hittinger C.T."/>
            <person name="Goeker M."/>
            <person name="Salamov A.A."/>
            <person name="Wisecaver J.H."/>
            <person name="Long T.M."/>
            <person name="Calvey C.H."/>
            <person name="Aerts A.L."/>
            <person name="Barry K.W."/>
            <person name="Choi C."/>
            <person name="Clum A."/>
            <person name="Coughlan A.Y."/>
            <person name="Deshpande S."/>
            <person name="Douglass A.P."/>
            <person name="Hanson S.J."/>
            <person name="Klenk H.-P."/>
            <person name="LaButti K.M."/>
            <person name="Lapidus A."/>
            <person name="Lindquist E.A."/>
            <person name="Lipzen A.M."/>
            <person name="Meier-Kolthoff J.P."/>
            <person name="Ohm R.A."/>
            <person name="Otillar R.P."/>
            <person name="Pangilinan J.L."/>
            <person name="Peng Y."/>
            <person name="Rokas A."/>
            <person name="Rosa C.A."/>
            <person name="Scheuner C."/>
            <person name="Sibirny A.A."/>
            <person name="Slot J.C."/>
            <person name="Stielow J.B."/>
            <person name="Sun H."/>
            <person name="Kurtzman C.P."/>
            <person name="Blackwell M."/>
            <person name="Grigoriev I.V."/>
            <person name="Jeffries T.W."/>
        </authorList>
    </citation>
    <scope>NUCLEOTIDE SEQUENCE [LARGE SCALE GENOMIC DNA]</scope>
    <source>
        <strain evidence="4 5">NRRL Y-11557</strain>
    </source>
</reference>
<feature type="region of interest" description="Disordered" evidence="2">
    <location>
        <begin position="363"/>
        <end position="401"/>
    </location>
</feature>
<organism evidence="4 5">
    <name type="scientific">Lipomyces starkeyi NRRL Y-11557</name>
    <dbReference type="NCBI Taxonomy" id="675824"/>
    <lineage>
        <taxon>Eukaryota</taxon>
        <taxon>Fungi</taxon>
        <taxon>Dikarya</taxon>
        <taxon>Ascomycota</taxon>
        <taxon>Saccharomycotina</taxon>
        <taxon>Lipomycetes</taxon>
        <taxon>Lipomycetales</taxon>
        <taxon>Lipomycetaceae</taxon>
        <taxon>Lipomyces</taxon>
    </lineage>
</organism>
<dbReference type="GO" id="GO:0005634">
    <property type="term" value="C:nucleus"/>
    <property type="evidence" value="ECO:0007669"/>
    <property type="project" value="TreeGrafter"/>
</dbReference>
<dbReference type="Gene3D" id="3.30.420.10">
    <property type="entry name" value="Ribonuclease H-like superfamily/Ribonuclease H"/>
    <property type="match status" value="1"/>
</dbReference>
<name>A0A1E3PX55_LIPST</name>
<accession>A0A1E3PX55</accession>
<dbReference type="PANTHER" id="PTHR19303">
    <property type="entry name" value="TRANSPOSON"/>
    <property type="match status" value="1"/>
</dbReference>
<dbReference type="InterPro" id="IPR036397">
    <property type="entry name" value="RNaseH_sf"/>
</dbReference>
<evidence type="ECO:0000256" key="1">
    <source>
        <dbReference type="SAM" id="Coils"/>
    </source>
</evidence>
<dbReference type="InterPro" id="IPR050863">
    <property type="entry name" value="CenT-Element_Derived"/>
</dbReference>
<evidence type="ECO:0000313" key="4">
    <source>
        <dbReference type="EMBL" id="ODQ70005.1"/>
    </source>
</evidence>
<dbReference type="AlphaFoldDB" id="A0A1E3PX55"/>
<evidence type="ECO:0000256" key="2">
    <source>
        <dbReference type="SAM" id="MobiDB-lite"/>
    </source>
</evidence>
<protein>
    <recommendedName>
        <fullName evidence="3">DDE-1 domain-containing protein</fullName>
    </recommendedName>
</protein>
<dbReference type="InterPro" id="IPR004875">
    <property type="entry name" value="DDE_SF_endonuclease_dom"/>
</dbReference>
<evidence type="ECO:0000259" key="3">
    <source>
        <dbReference type="Pfam" id="PF03184"/>
    </source>
</evidence>
<dbReference type="STRING" id="675824.A0A1E3PX55"/>
<dbReference type="GO" id="GO:0003677">
    <property type="term" value="F:DNA binding"/>
    <property type="evidence" value="ECO:0007669"/>
    <property type="project" value="TreeGrafter"/>
</dbReference>
<proteinExistence type="predicted"/>
<feature type="coiled-coil region" evidence="1">
    <location>
        <begin position="312"/>
        <end position="339"/>
    </location>
</feature>
<dbReference type="Pfam" id="PF03184">
    <property type="entry name" value="DDE_1"/>
    <property type="match status" value="1"/>
</dbReference>
<evidence type="ECO:0000313" key="5">
    <source>
        <dbReference type="Proteomes" id="UP000094385"/>
    </source>
</evidence>
<feature type="compositionally biased region" description="Acidic residues" evidence="2">
    <location>
        <begin position="387"/>
        <end position="401"/>
    </location>
</feature>
<feature type="compositionally biased region" description="Basic residues" evidence="2">
    <location>
        <begin position="367"/>
        <end position="377"/>
    </location>
</feature>
<keyword evidence="5" id="KW-1185">Reference proteome</keyword>
<dbReference type="PANTHER" id="PTHR19303:SF74">
    <property type="entry name" value="POGO TRANSPOSABLE ELEMENT WITH KRAB DOMAIN"/>
    <property type="match status" value="1"/>
</dbReference>
<gene>
    <name evidence="4" type="ORF">LIPSTDRAFT_74980</name>
</gene>
<dbReference type="OrthoDB" id="4033386at2759"/>
<dbReference type="EMBL" id="KV454301">
    <property type="protein sequence ID" value="ODQ70005.1"/>
    <property type="molecule type" value="Genomic_DNA"/>
</dbReference>
<sequence>MAGAKSRTKSHETYQILSNVEEKTLVRWITRLTATGYPATPALLKEMAEEIRTRRVQNWKVTAGKQEWVIVLECVDGAGVALPPMVIFKAQNTNSAWIPQNTPPDWRFSTSTSGWTSNNHGYEWLRKVFEPESRKKSKNRPRLLIMDGHSSHITGDMIALCMESGIDLLILPPHCSHLLQPLDVGVYGPLKRYHAQEVDQYTRAGIQRIKRADWVELFQRIREKALTSQNIQSGWKGAGLIPFSPRRVLNSLPLPAPEPPCTPQNPTNIMDLDLSILKSSPPDGTELKHANSVFNTALASNESPASPTRRYAKRMTQLVESQNAELTILRKELQECIKRKRIKLQGEFVFSTEEVLKIVREAEEKSKAKRPRGRPRKLPIEEVDKLQEDEEVENSSSESELDLVDCVARRTRSK</sequence>
<dbReference type="Proteomes" id="UP000094385">
    <property type="component" value="Unassembled WGS sequence"/>
</dbReference>
<keyword evidence="1" id="KW-0175">Coiled coil</keyword>